<evidence type="ECO:0000313" key="1">
    <source>
        <dbReference type="EMBL" id="CCF49551.1"/>
    </source>
</evidence>
<keyword evidence="2" id="KW-1185">Reference proteome</keyword>
<dbReference type="OrthoDB" id="10250730at2759"/>
<dbReference type="Proteomes" id="UP000006174">
    <property type="component" value="Unassembled WGS sequence"/>
</dbReference>
<sequence>MSPPPHAQFQLHYLATRCILAPRQVLQVDTESTCFDWDEQHCPGHLALLARTTSSPPTYALLYDNSAHQQALYHPSPSPLELNKESLSSSEVSHHAKTYCEEQDTRAAPPLFDPSSSEAVTERAIADDKASCMHGLPDKAMRTLAALSRSKACSDVMVVLAHEIECAKAMGLEQGQQVWSNDWRDKRRRLALADGKENSWRIYKIVTHNTCFDIVSPASPLCAFGVLTEM</sequence>
<dbReference type="AlphaFoldDB" id="I2FRK8"/>
<accession>I2FRK8</accession>
<evidence type="ECO:0000313" key="2">
    <source>
        <dbReference type="Proteomes" id="UP000006174"/>
    </source>
</evidence>
<organism evidence="1 2">
    <name type="scientific">Ustilago hordei</name>
    <name type="common">Barley covered smut fungus</name>
    <dbReference type="NCBI Taxonomy" id="120017"/>
    <lineage>
        <taxon>Eukaryota</taxon>
        <taxon>Fungi</taxon>
        <taxon>Dikarya</taxon>
        <taxon>Basidiomycota</taxon>
        <taxon>Ustilaginomycotina</taxon>
        <taxon>Ustilaginomycetes</taxon>
        <taxon>Ustilaginales</taxon>
        <taxon>Ustilaginaceae</taxon>
        <taxon>Ustilago</taxon>
    </lineage>
</organism>
<dbReference type="HOGENOM" id="CLU_1205556_0_0_1"/>
<protein>
    <submittedName>
        <fullName evidence="1">Uncharacterized protein</fullName>
    </submittedName>
</protein>
<proteinExistence type="predicted"/>
<gene>
    <name evidence="1" type="ORF">UHOR_03030</name>
</gene>
<name>I2FRK8_USTHO</name>
<comment type="caution">
    <text evidence="1">The sequence shown here is derived from an EMBL/GenBank/DDBJ whole genome shotgun (WGS) entry which is preliminary data.</text>
</comment>
<dbReference type="EMBL" id="CAGI01000146">
    <property type="protein sequence ID" value="CCF49551.1"/>
    <property type="molecule type" value="Genomic_DNA"/>
</dbReference>
<reference evidence="1 2" key="1">
    <citation type="journal article" date="2012" name="Plant Cell">
        <title>Genome comparison of barley and maize smut fungi reveals targeted loss of RNA silencing components and species-specific presence of transposable elements.</title>
        <authorList>
            <person name="Laurie J.D."/>
            <person name="Ali S."/>
            <person name="Linning R."/>
            <person name="Mannhaupt G."/>
            <person name="Wong P."/>
            <person name="Gueldener U."/>
            <person name="Muensterkoetter M."/>
            <person name="Moore R."/>
            <person name="Kahmann R."/>
            <person name="Bakkeren G."/>
            <person name="Schirawski J."/>
        </authorList>
    </citation>
    <scope>NUCLEOTIDE SEQUENCE [LARGE SCALE GENOMIC DNA]</scope>
    <source>
        <strain evidence="2">Uh4875-4</strain>
    </source>
</reference>